<dbReference type="OrthoDB" id="3561359at2759"/>
<evidence type="ECO:0000313" key="7">
    <source>
        <dbReference type="EMBL" id="PSR73609.1"/>
    </source>
</evidence>
<dbReference type="EMBL" id="MLYV02001069">
    <property type="protein sequence ID" value="PSR73609.1"/>
    <property type="molecule type" value="Genomic_DNA"/>
</dbReference>
<evidence type="ECO:0000256" key="2">
    <source>
        <dbReference type="ARBA" id="ARBA00022692"/>
    </source>
</evidence>
<feature type="compositionally biased region" description="Polar residues" evidence="5">
    <location>
        <begin position="1"/>
        <end position="12"/>
    </location>
</feature>
<dbReference type="InterPro" id="IPR036259">
    <property type="entry name" value="MFS_trans_sf"/>
</dbReference>
<name>A0A2R6NMJ4_9APHY</name>
<keyword evidence="8" id="KW-1185">Reference proteome</keyword>
<keyword evidence="4 6" id="KW-0472">Membrane</keyword>
<dbReference type="SUPFAM" id="SSF103473">
    <property type="entry name" value="MFS general substrate transporter"/>
    <property type="match status" value="1"/>
</dbReference>
<feature type="transmembrane region" description="Helical" evidence="6">
    <location>
        <begin position="244"/>
        <end position="266"/>
    </location>
</feature>
<proteinExistence type="predicted"/>
<feature type="transmembrane region" description="Helical" evidence="6">
    <location>
        <begin position="103"/>
        <end position="122"/>
    </location>
</feature>
<keyword evidence="2 6" id="KW-0812">Transmembrane</keyword>
<dbReference type="GO" id="GO:0022857">
    <property type="term" value="F:transmembrane transporter activity"/>
    <property type="evidence" value="ECO:0007669"/>
    <property type="project" value="TreeGrafter"/>
</dbReference>
<evidence type="ECO:0000313" key="8">
    <source>
        <dbReference type="Proteomes" id="UP000186601"/>
    </source>
</evidence>
<dbReference type="GO" id="GO:0005886">
    <property type="term" value="C:plasma membrane"/>
    <property type="evidence" value="ECO:0007669"/>
    <property type="project" value="TreeGrafter"/>
</dbReference>
<feature type="transmembrane region" description="Helical" evidence="6">
    <location>
        <begin position="319"/>
        <end position="336"/>
    </location>
</feature>
<dbReference type="STRING" id="98765.A0A2R6NMJ4"/>
<evidence type="ECO:0000256" key="5">
    <source>
        <dbReference type="SAM" id="MobiDB-lite"/>
    </source>
</evidence>
<reference evidence="7 8" key="1">
    <citation type="submission" date="2018-02" db="EMBL/GenBank/DDBJ databases">
        <title>Genome sequence of the basidiomycete white-rot fungus Phlebia centrifuga.</title>
        <authorList>
            <person name="Granchi Z."/>
            <person name="Peng M."/>
            <person name="de Vries R.P."/>
            <person name="Hilden K."/>
            <person name="Makela M.R."/>
            <person name="Grigoriev I."/>
            <person name="Riley R."/>
        </authorList>
    </citation>
    <scope>NUCLEOTIDE SEQUENCE [LARGE SCALE GENOMIC DNA]</scope>
    <source>
        <strain evidence="7 8">FBCC195</strain>
    </source>
</reference>
<evidence type="ECO:0008006" key="9">
    <source>
        <dbReference type="Google" id="ProtNLM"/>
    </source>
</evidence>
<dbReference type="PANTHER" id="PTHR23502:SF7">
    <property type="entry name" value="DRUG_PROTON ANTIPORTER YHK8-RELATED"/>
    <property type="match status" value="1"/>
</dbReference>
<organism evidence="7 8">
    <name type="scientific">Hermanssonia centrifuga</name>
    <dbReference type="NCBI Taxonomy" id="98765"/>
    <lineage>
        <taxon>Eukaryota</taxon>
        <taxon>Fungi</taxon>
        <taxon>Dikarya</taxon>
        <taxon>Basidiomycota</taxon>
        <taxon>Agaricomycotina</taxon>
        <taxon>Agaricomycetes</taxon>
        <taxon>Polyporales</taxon>
        <taxon>Meruliaceae</taxon>
        <taxon>Hermanssonia</taxon>
    </lineage>
</organism>
<feature type="transmembrane region" description="Helical" evidence="6">
    <location>
        <begin position="348"/>
        <end position="373"/>
    </location>
</feature>
<feature type="transmembrane region" description="Helical" evidence="6">
    <location>
        <begin position="278"/>
        <end position="298"/>
    </location>
</feature>
<comment type="subcellular location">
    <subcellularLocation>
        <location evidence="1">Membrane</location>
        <topology evidence="1">Multi-pass membrane protein</topology>
    </subcellularLocation>
</comment>
<feature type="transmembrane region" description="Helical" evidence="6">
    <location>
        <begin position="409"/>
        <end position="426"/>
    </location>
</feature>
<sequence>MVNRSPETLTTSDLEKAQGKAPEDSQAIEQELVSPPTTKEDPEKTSYLVSLGPEDDPKYLSTFRKCLIVLIVSTGALCSTSSTSMAAFAEAGIVRDFHVSKEVAILGVSLSVAGIGFGPLFAGPLSEVFMTGFFSSAFLSVAGGSVSDLFDNHKVGVPVALYALSPFIGPMLGPLVSGFINQLVPETYEPVLRQRKAKKLRQATGDDRYYAPLDERQVSMSRAILTSCYMPFKLLALDRMNLLLDLWTAILFGILYLAFQAWPFIFGINHGFDVQTTGLAFIGIGIGMVIGCALNVALTIRNQRKFKGVDAPAEERLTTGKIGAVVVPLSLYWLAFTTYRNVHWIAPIIASVGFGAGFLLCFTSTFTYLVTAYRPMAATSMAGNAFVRSAFAAAFPLFAGQMYEKLGTVGATALLAGVMTIAAPLPKSLVIHASVKLNQVVDIDKIEGKVASKQQIEKAVRTESTHWSWKL</sequence>
<dbReference type="Gene3D" id="1.20.1250.20">
    <property type="entry name" value="MFS general substrate transporter like domains"/>
    <property type="match status" value="1"/>
</dbReference>
<keyword evidence="3 6" id="KW-1133">Transmembrane helix</keyword>
<evidence type="ECO:0000256" key="4">
    <source>
        <dbReference type="ARBA" id="ARBA00023136"/>
    </source>
</evidence>
<accession>A0A2R6NMJ4</accession>
<comment type="caution">
    <text evidence="7">The sequence shown here is derived from an EMBL/GenBank/DDBJ whole genome shotgun (WGS) entry which is preliminary data.</text>
</comment>
<feature type="compositionally biased region" description="Basic and acidic residues" evidence="5">
    <location>
        <begin position="13"/>
        <end position="23"/>
    </location>
</feature>
<evidence type="ECO:0000256" key="3">
    <source>
        <dbReference type="ARBA" id="ARBA00022989"/>
    </source>
</evidence>
<dbReference type="Gene3D" id="1.20.1720.10">
    <property type="entry name" value="Multidrug resistance protein D"/>
    <property type="match status" value="2"/>
</dbReference>
<feature type="transmembrane region" description="Helical" evidence="6">
    <location>
        <begin position="385"/>
        <end position="403"/>
    </location>
</feature>
<evidence type="ECO:0000256" key="6">
    <source>
        <dbReference type="SAM" id="Phobius"/>
    </source>
</evidence>
<protein>
    <recommendedName>
        <fullName evidence="9">MFS general substrate transporter</fullName>
    </recommendedName>
</protein>
<gene>
    <name evidence="7" type="ORF">PHLCEN_2v10528</name>
</gene>
<evidence type="ECO:0000256" key="1">
    <source>
        <dbReference type="ARBA" id="ARBA00004141"/>
    </source>
</evidence>
<dbReference type="AlphaFoldDB" id="A0A2R6NMJ4"/>
<feature type="region of interest" description="Disordered" evidence="5">
    <location>
        <begin position="1"/>
        <end position="45"/>
    </location>
</feature>
<dbReference type="PANTHER" id="PTHR23502">
    <property type="entry name" value="MAJOR FACILITATOR SUPERFAMILY"/>
    <property type="match status" value="1"/>
</dbReference>
<dbReference type="Proteomes" id="UP000186601">
    <property type="component" value="Unassembled WGS sequence"/>
</dbReference>
<feature type="transmembrane region" description="Helical" evidence="6">
    <location>
        <begin position="67"/>
        <end position="91"/>
    </location>
</feature>